<dbReference type="SMART" id="SM00470">
    <property type="entry name" value="ParB"/>
    <property type="match status" value="1"/>
</dbReference>
<name>A0A1E1F2P8_9SPHN</name>
<evidence type="ECO:0000313" key="3">
    <source>
        <dbReference type="Proteomes" id="UP000218272"/>
    </source>
</evidence>
<dbReference type="KEGG" id="sclo:SCLO_1017530"/>
<reference evidence="2 3" key="1">
    <citation type="submission" date="2016-10" db="EMBL/GenBank/DDBJ databases">
        <title>Complete Genome Sequence of the Nonylphenol-Degrading Bacterium Sphingobium cloacae JCM 10874T.</title>
        <authorList>
            <person name="Ootsuka M."/>
            <person name="Nishizawa T."/>
            <person name="Ohta H."/>
        </authorList>
    </citation>
    <scope>NUCLEOTIDE SEQUENCE [LARGE SCALE GENOMIC DNA]</scope>
    <source>
        <strain evidence="2 3">JCM 10874</strain>
    </source>
</reference>
<dbReference type="InterPro" id="IPR036086">
    <property type="entry name" value="ParB/Sulfiredoxin_sf"/>
</dbReference>
<dbReference type="EMBL" id="AP017655">
    <property type="protein sequence ID" value="BAV64793.1"/>
    <property type="molecule type" value="Genomic_DNA"/>
</dbReference>
<gene>
    <name evidence="2" type="ORF">SCLO_1017530</name>
</gene>
<protein>
    <recommendedName>
        <fullName evidence="1">ParB-like N-terminal domain-containing protein</fullName>
    </recommendedName>
</protein>
<proteinExistence type="predicted"/>
<sequence>MATAAKEATDVASVILALSPHDILVGDRLGAFWPDKAAAIGRLMAEDGQNEPIKVRKNGPRAPAPWTLVAGLHRLEGAKLEGLAIIDAIVVTGDEATLRKIEASENIERGSRGPLERASFVRAIADAAEARLKEQHGDLTPEQIAIRARWDAMKAKAPGVERDDSLNEAEADHTSANLALVYGWADETAEALGMSRRAMFRDLALHRALVAPFPRLWRDLATHPVIGENASALRDIAAIKDEDMRGDLIASLIANPDMTLAQAMEGLGLSKPSAPAATGATKYMNGVLNNMDRLSPDQQRSIAASFVAKLKPSALDEFIAALTARKAQGGAA</sequence>
<dbReference type="Gene3D" id="3.90.1530.30">
    <property type="match status" value="1"/>
</dbReference>
<feature type="domain" description="ParB-like N-terminal" evidence="1">
    <location>
        <begin position="16"/>
        <end position="107"/>
    </location>
</feature>
<dbReference type="SUPFAM" id="SSF110849">
    <property type="entry name" value="ParB/Sulfiredoxin"/>
    <property type="match status" value="1"/>
</dbReference>
<organism evidence="2 3">
    <name type="scientific">Sphingobium cloacae</name>
    <dbReference type="NCBI Taxonomy" id="120107"/>
    <lineage>
        <taxon>Bacteria</taxon>
        <taxon>Pseudomonadati</taxon>
        <taxon>Pseudomonadota</taxon>
        <taxon>Alphaproteobacteria</taxon>
        <taxon>Sphingomonadales</taxon>
        <taxon>Sphingomonadaceae</taxon>
        <taxon>Sphingobium</taxon>
    </lineage>
</organism>
<dbReference type="InterPro" id="IPR003115">
    <property type="entry name" value="ParB_N"/>
</dbReference>
<accession>A0A1E1F2P8</accession>
<evidence type="ECO:0000313" key="2">
    <source>
        <dbReference type="EMBL" id="BAV64793.1"/>
    </source>
</evidence>
<dbReference type="RefSeq" id="WP_066517627.1">
    <property type="nucleotide sequence ID" value="NZ_AP017655.1"/>
</dbReference>
<evidence type="ECO:0000259" key="1">
    <source>
        <dbReference type="SMART" id="SM00470"/>
    </source>
</evidence>
<dbReference type="Proteomes" id="UP000218272">
    <property type="component" value="Chromosome SCLO_1"/>
</dbReference>
<keyword evidence="3" id="KW-1185">Reference proteome</keyword>
<dbReference type="OrthoDB" id="2053844at2"/>
<dbReference type="AlphaFoldDB" id="A0A1E1F2P8"/>